<evidence type="ECO:0000313" key="2">
    <source>
        <dbReference type="EMBL" id="MFD2416059.1"/>
    </source>
</evidence>
<accession>A0ABW5FN87</accession>
<gene>
    <name evidence="2" type="ORF">ACFSXZ_06940</name>
</gene>
<organism evidence="2 3">
    <name type="scientific">Amycolatopsis pigmentata</name>
    <dbReference type="NCBI Taxonomy" id="450801"/>
    <lineage>
        <taxon>Bacteria</taxon>
        <taxon>Bacillati</taxon>
        <taxon>Actinomycetota</taxon>
        <taxon>Actinomycetes</taxon>
        <taxon>Pseudonocardiales</taxon>
        <taxon>Pseudonocardiaceae</taxon>
        <taxon>Amycolatopsis</taxon>
    </lineage>
</organism>
<reference evidence="3" key="1">
    <citation type="journal article" date="2019" name="Int. J. Syst. Evol. Microbiol.">
        <title>The Global Catalogue of Microorganisms (GCM) 10K type strain sequencing project: providing services to taxonomists for standard genome sequencing and annotation.</title>
        <authorList>
            <consortium name="The Broad Institute Genomics Platform"/>
            <consortium name="The Broad Institute Genome Sequencing Center for Infectious Disease"/>
            <person name="Wu L."/>
            <person name="Ma J."/>
        </authorList>
    </citation>
    <scope>NUCLEOTIDE SEQUENCE [LARGE SCALE GENOMIC DNA]</scope>
    <source>
        <strain evidence="3">CGMCC 4.7645</strain>
    </source>
</reference>
<evidence type="ECO:0000313" key="3">
    <source>
        <dbReference type="Proteomes" id="UP001597417"/>
    </source>
</evidence>
<dbReference type="Proteomes" id="UP001597417">
    <property type="component" value="Unassembled WGS sequence"/>
</dbReference>
<keyword evidence="3" id="KW-1185">Reference proteome</keyword>
<evidence type="ECO:0000256" key="1">
    <source>
        <dbReference type="SAM" id="MobiDB-lite"/>
    </source>
</evidence>
<comment type="caution">
    <text evidence="2">The sequence shown here is derived from an EMBL/GenBank/DDBJ whole genome shotgun (WGS) entry which is preliminary data.</text>
</comment>
<feature type="region of interest" description="Disordered" evidence="1">
    <location>
        <begin position="107"/>
        <end position="154"/>
    </location>
</feature>
<dbReference type="EMBL" id="JBHUKR010000004">
    <property type="protein sequence ID" value="MFD2416059.1"/>
    <property type="molecule type" value="Genomic_DNA"/>
</dbReference>
<sequence length="154" mass="16429">MDDERTVDELIEIAEEMPDRLGLAAGMAEVRGRARGEHVSVAVDVQGMLVELDIGEHALALGPERLAAEISRLSAEAGTNALRDGLKVIKAGCTPALAESVGQYLGVDLDEPGDRQEEAGPTEESVVDSRREPVRRRAAAPDDDDGEGFVLTRV</sequence>
<evidence type="ECO:0008006" key="4">
    <source>
        <dbReference type="Google" id="ProtNLM"/>
    </source>
</evidence>
<proteinExistence type="predicted"/>
<name>A0ABW5FN87_9PSEU</name>
<protein>
    <recommendedName>
        <fullName evidence="4">YbaB/EbfC DNA-binding family protein</fullName>
    </recommendedName>
</protein>
<dbReference type="RefSeq" id="WP_378262430.1">
    <property type="nucleotide sequence ID" value="NZ_JBHUKR010000004.1"/>
</dbReference>